<dbReference type="EMBL" id="DYYI01000051">
    <property type="protein sequence ID" value="HJE19640.1"/>
    <property type="molecule type" value="Genomic_DNA"/>
</dbReference>
<dbReference type="Proteomes" id="UP000763505">
    <property type="component" value="Unassembled WGS sequence"/>
</dbReference>
<dbReference type="SUPFAM" id="SSF56219">
    <property type="entry name" value="DNase I-like"/>
    <property type="match status" value="1"/>
</dbReference>
<feature type="domain" description="Endonuclease/exonuclease/phosphatase" evidence="3">
    <location>
        <begin position="541"/>
        <end position="671"/>
    </location>
</feature>
<proteinExistence type="predicted"/>
<reference evidence="4" key="2">
    <citation type="submission" date="2021-09" db="EMBL/GenBank/DDBJ databases">
        <authorList>
            <person name="Gilroy R."/>
        </authorList>
    </citation>
    <scope>NUCLEOTIDE SEQUENCE</scope>
    <source>
        <strain evidence="4">6019</strain>
    </source>
</reference>
<dbReference type="PANTHER" id="PTHR42834">
    <property type="entry name" value="ENDONUCLEASE/EXONUCLEASE/PHOSPHATASE FAMILY PROTEIN (AFU_ORTHOLOGUE AFUA_3G09210)"/>
    <property type="match status" value="1"/>
</dbReference>
<dbReference type="InterPro" id="IPR059177">
    <property type="entry name" value="GH29D-like_dom"/>
</dbReference>
<comment type="caution">
    <text evidence="4">The sequence shown here is derived from an EMBL/GenBank/DDBJ whole genome shotgun (WGS) entry which is preliminary data.</text>
</comment>
<organism evidence="4 5">
    <name type="scientific">Aliicoccus persicus</name>
    <dbReference type="NCBI Taxonomy" id="930138"/>
    <lineage>
        <taxon>Bacteria</taxon>
        <taxon>Bacillati</taxon>
        <taxon>Bacillota</taxon>
        <taxon>Bacilli</taxon>
        <taxon>Bacillales</taxon>
        <taxon>Staphylococcaceae</taxon>
        <taxon>Aliicoccus</taxon>
    </lineage>
</organism>
<evidence type="ECO:0000259" key="3">
    <source>
        <dbReference type="Pfam" id="PF19580"/>
    </source>
</evidence>
<dbReference type="CDD" id="cd04486">
    <property type="entry name" value="YhcR_OBF_like"/>
    <property type="match status" value="1"/>
</dbReference>
<dbReference type="PANTHER" id="PTHR42834:SF1">
    <property type="entry name" value="ENDONUCLEASE_EXONUCLEASE_PHOSPHATASE FAMILY PROTEIN (AFU_ORTHOLOGUE AFUA_3G09210)"/>
    <property type="match status" value="1"/>
</dbReference>
<feature type="domain" description="GH29D-like beta-sandwich" evidence="2">
    <location>
        <begin position="39"/>
        <end position="103"/>
    </location>
</feature>
<dbReference type="InterPro" id="IPR005135">
    <property type="entry name" value="Endo/exonuclease/phosphatase"/>
</dbReference>
<evidence type="ECO:0000256" key="1">
    <source>
        <dbReference type="SAM" id="SignalP"/>
    </source>
</evidence>
<keyword evidence="1" id="KW-0732">Signal</keyword>
<dbReference type="Pfam" id="PF19580">
    <property type="entry name" value="Exo_endo_phos_3"/>
    <property type="match status" value="1"/>
</dbReference>
<accession>A0A921DWW7</accession>
<name>A0A921DWW7_9STAP</name>
<reference evidence="4" key="1">
    <citation type="journal article" date="2021" name="PeerJ">
        <title>Extensive microbial diversity within the chicken gut microbiome revealed by metagenomics and culture.</title>
        <authorList>
            <person name="Gilroy R."/>
            <person name="Ravi A."/>
            <person name="Getino M."/>
            <person name="Pursley I."/>
            <person name="Horton D.L."/>
            <person name="Alikhan N.F."/>
            <person name="Baker D."/>
            <person name="Gharbi K."/>
            <person name="Hall N."/>
            <person name="Watson M."/>
            <person name="Adriaenssens E.M."/>
            <person name="Foster-Nyarko E."/>
            <person name="Jarju S."/>
            <person name="Secka A."/>
            <person name="Antonio M."/>
            <person name="Oren A."/>
            <person name="Chaudhuri R.R."/>
            <person name="La Ragione R."/>
            <person name="Hildebrand F."/>
            <person name="Pallen M.J."/>
        </authorList>
    </citation>
    <scope>NUCLEOTIDE SEQUENCE</scope>
    <source>
        <strain evidence="4">6019</strain>
    </source>
</reference>
<dbReference type="InterPro" id="IPR036691">
    <property type="entry name" value="Endo/exonu/phosph_ase_sf"/>
</dbReference>
<dbReference type="Pfam" id="PF13290">
    <property type="entry name" value="CHB_HEX_C_1"/>
    <property type="match status" value="1"/>
</dbReference>
<dbReference type="AlphaFoldDB" id="A0A921DWW7"/>
<gene>
    <name evidence="4" type="ORF">K8V35_04740</name>
</gene>
<evidence type="ECO:0000259" key="2">
    <source>
        <dbReference type="Pfam" id="PF13290"/>
    </source>
</evidence>
<evidence type="ECO:0000313" key="5">
    <source>
        <dbReference type="Proteomes" id="UP000763505"/>
    </source>
</evidence>
<dbReference type="GO" id="GO:0003824">
    <property type="term" value="F:catalytic activity"/>
    <property type="evidence" value="ECO:0007669"/>
    <property type="project" value="InterPro"/>
</dbReference>
<feature type="signal peptide" evidence="1">
    <location>
        <begin position="1"/>
        <end position="21"/>
    </location>
</feature>
<feature type="chain" id="PRO_5037127653" evidence="1">
    <location>
        <begin position="22"/>
        <end position="704"/>
    </location>
</feature>
<evidence type="ECO:0000313" key="4">
    <source>
        <dbReference type="EMBL" id="HJE19640.1"/>
    </source>
</evidence>
<sequence length="704" mass="78784">MLKRILFTMILLFNFTHNISADTNDDTQVDTVTVDTMPGRVPLDTELKLTTATPDAEIYYTYNGTVPTTEDYKYDGSIVLDEPGSYTITAIAFSDTLSDSHVSQWTYVVNDGEFMLIHEVQGPRHVSPFDGAPVNDVYGIVTFYYMDSGNHYFHIQTPDDFIDHDPNTSEGLLVFTAKEDPVVEVGDEVMISGTVQEFFINGFEDKEQTDLPVTQLNAREFASGEIRVLSRGNDLPSPILITSEDIPDEIASLNHFNDGLDDVYFDAENYAIDFWESLEGMRVQVNDPYAVAPQQHGDIITVLDQNLIDTNHGGVLLTEEGPSTQLIHFRMHDNQEARDFPIKTGDYFEGPLIGHVSYAYQFYKLNISLEDMQNALVEGDTTPKSTSIDEAADKLTIASYNLENFSAFELQTSNEKAERLARAIVDDLGAPDIIGVTEVQDENGPIDAGNPGARKSYTRLVNAIYEYGGPRYEFAHIDPIDNQDGGQPGSNIQVGILYNPERVNLKEGMPHGSALNAVSYQNGTLTLNPGRISPESEALSGTRKPLVAQFEFNDEDVLVIVNHWNSKREDDPHFGRYQPADTGSEDKRIQISLLVQDFIREVMNDNDAANIVSVGDFNAFQWEESMLVQEDEFLTNMVYDVPASDRYSYIYNGHSQVLDHIFVSNHLADQTITDQVKINADFTDMHGRTSDHDPVIIQIDFSDN</sequence>
<protein>
    <submittedName>
        <fullName evidence="4">Chitobiase/beta-hexosaminidase C-terminal domain-containing protein</fullName>
    </submittedName>
</protein>
<dbReference type="Gene3D" id="3.60.10.10">
    <property type="entry name" value="Endonuclease/exonuclease/phosphatase"/>
    <property type="match status" value="1"/>
</dbReference>